<protein>
    <recommendedName>
        <fullName evidence="4">Ycf54</fullName>
    </recommendedName>
</protein>
<dbReference type="Pfam" id="PF10674">
    <property type="entry name" value="Ycf54"/>
    <property type="match status" value="1"/>
</dbReference>
<reference evidence="2 3" key="1">
    <citation type="journal article" date="2015" name="Genome Biol. Evol.">
        <title>Comparative Genomics of a Bacterivorous Green Alga Reveals Evolutionary Causalities and Consequences of Phago-Mixotrophic Mode of Nutrition.</title>
        <authorList>
            <person name="Burns J.A."/>
            <person name="Paasch A."/>
            <person name="Narechania A."/>
            <person name="Kim E."/>
        </authorList>
    </citation>
    <scope>NUCLEOTIDE SEQUENCE [LARGE SCALE GENOMIC DNA]</scope>
    <source>
        <strain evidence="2 3">PLY_AMNH</strain>
    </source>
</reference>
<evidence type="ECO:0008006" key="4">
    <source>
        <dbReference type="Google" id="ProtNLM"/>
    </source>
</evidence>
<organism evidence="2 3">
    <name type="scientific">Cymbomonas tetramitiformis</name>
    <dbReference type="NCBI Taxonomy" id="36881"/>
    <lineage>
        <taxon>Eukaryota</taxon>
        <taxon>Viridiplantae</taxon>
        <taxon>Chlorophyta</taxon>
        <taxon>Pyramimonadophyceae</taxon>
        <taxon>Pyramimonadales</taxon>
        <taxon>Pyramimonadaceae</taxon>
        <taxon>Cymbomonas</taxon>
    </lineage>
</organism>
<sequence>MASTISVTNNACSLEKNTYAVSSKVAAQRKQPHGQHAARSHAASLKLSASHRASCLKPTCSKKETRPRKTALQAAAEDVSASAESSSGPARYGYVIANAKFMLHDEEHLAELLRERRRLFLEQEREIDFWVVPEPAWTGSLPSNVKIGKPSAAVVSTNLTWITFLKLRLDKCYKGEMEGELADVLASTPYEEEDLKFAPPKGWDAPYPRYQQDWWKLFAP</sequence>
<evidence type="ECO:0000256" key="1">
    <source>
        <dbReference type="ARBA" id="ARBA00043978"/>
    </source>
</evidence>
<gene>
    <name evidence="2" type="ORF">CYMTET_53843</name>
</gene>
<dbReference type="AlphaFoldDB" id="A0AAE0EPB7"/>
<comment type="similarity">
    <text evidence="1">Belongs to the ycf54 family.</text>
</comment>
<dbReference type="InterPro" id="IPR038409">
    <property type="entry name" value="Ycf54-like_sf"/>
</dbReference>
<dbReference type="EMBL" id="LGRX02035183">
    <property type="protein sequence ID" value="KAK3235988.1"/>
    <property type="molecule type" value="Genomic_DNA"/>
</dbReference>
<dbReference type="PANTHER" id="PTHR35319">
    <property type="match status" value="1"/>
</dbReference>
<evidence type="ECO:0000313" key="2">
    <source>
        <dbReference type="EMBL" id="KAK3235988.1"/>
    </source>
</evidence>
<dbReference type="Proteomes" id="UP001190700">
    <property type="component" value="Unassembled WGS sequence"/>
</dbReference>
<dbReference type="PANTHER" id="PTHR35319:SF2">
    <property type="entry name" value="YCF54"/>
    <property type="match status" value="1"/>
</dbReference>
<comment type="caution">
    <text evidence="2">The sequence shown here is derived from an EMBL/GenBank/DDBJ whole genome shotgun (WGS) entry which is preliminary data.</text>
</comment>
<proteinExistence type="inferred from homology"/>
<dbReference type="InterPro" id="IPR019616">
    <property type="entry name" value="Ycf54"/>
</dbReference>
<evidence type="ECO:0000313" key="3">
    <source>
        <dbReference type="Proteomes" id="UP001190700"/>
    </source>
</evidence>
<keyword evidence="3" id="KW-1185">Reference proteome</keyword>
<accession>A0AAE0EPB7</accession>
<name>A0AAE0EPB7_9CHLO</name>
<dbReference type="Gene3D" id="3.30.70.1860">
    <property type="entry name" value="Uncharacterised protein family Ycf54"/>
    <property type="match status" value="1"/>
</dbReference>